<dbReference type="AlphaFoldDB" id="A0A7X3D4A3"/>
<evidence type="ECO:0008006" key="3">
    <source>
        <dbReference type="Google" id="ProtNLM"/>
    </source>
</evidence>
<organism evidence="1 2">
    <name type="scientific">Zobellia amurskyensis</name>
    <dbReference type="NCBI Taxonomy" id="248905"/>
    <lineage>
        <taxon>Bacteria</taxon>
        <taxon>Pseudomonadati</taxon>
        <taxon>Bacteroidota</taxon>
        <taxon>Flavobacteriia</taxon>
        <taxon>Flavobacteriales</taxon>
        <taxon>Flavobacteriaceae</taxon>
        <taxon>Zobellia</taxon>
    </lineage>
</organism>
<sequence length="124" mass="14361">MVFTELNPKGNFDSWDKNKLKEIEEGNFSENIGETLFENDELILTEIILRPKERTPFRRHKNDYSCTCFTDGLMVSRNVNGQIALLRLEEGDHFNWACSGEEMVHDLENIGENTINIKILAVKK</sequence>
<name>A0A7X3D4A3_9FLAO</name>
<comment type="caution">
    <text evidence="1">The sequence shown here is derived from an EMBL/GenBank/DDBJ whole genome shotgun (WGS) entry which is preliminary data.</text>
</comment>
<dbReference type="Gene3D" id="2.60.120.10">
    <property type="entry name" value="Jelly Rolls"/>
    <property type="match status" value="1"/>
</dbReference>
<dbReference type="RefSeq" id="WP_038234784.1">
    <property type="nucleotide sequence ID" value="NZ_RCNR01000063.1"/>
</dbReference>
<dbReference type="OrthoDB" id="9800684at2"/>
<evidence type="ECO:0000313" key="2">
    <source>
        <dbReference type="Proteomes" id="UP000540519"/>
    </source>
</evidence>
<dbReference type="InterPro" id="IPR014710">
    <property type="entry name" value="RmlC-like_jellyroll"/>
</dbReference>
<reference evidence="1 2" key="1">
    <citation type="journal article" date="2019" name="Mar. Drugs">
        <title>Comparative Genomics and CAZyme Genome Repertoires of Marine Zobellia amurskyensis KMM 3526(T) and Zobellia laminariae KMM 3676(T).</title>
        <authorList>
            <person name="Chernysheva N."/>
            <person name="Bystritskaya E."/>
            <person name="Stenkova A."/>
            <person name="Golovkin I."/>
            <person name="Nedashkovskaya O."/>
            <person name="Isaeva M."/>
        </authorList>
    </citation>
    <scope>NUCLEOTIDE SEQUENCE [LARGE SCALE GENOMIC DNA]</scope>
    <source>
        <strain evidence="1 2">KMM 3526</strain>
    </source>
</reference>
<proteinExistence type="predicted"/>
<evidence type="ECO:0000313" key="1">
    <source>
        <dbReference type="EMBL" id="MUH38046.1"/>
    </source>
</evidence>
<protein>
    <recommendedName>
        <fullName evidence="3">Quercetin dioxygenase-like cupin family protein</fullName>
    </recommendedName>
</protein>
<gene>
    <name evidence="1" type="ORF">D9O36_19505</name>
</gene>
<dbReference type="EMBL" id="RCNR01000063">
    <property type="protein sequence ID" value="MUH38046.1"/>
    <property type="molecule type" value="Genomic_DNA"/>
</dbReference>
<dbReference type="Proteomes" id="UP000540519">
    <property type="component" value="Unassembled WGS sequence"/>
</dbReference>
<accession>A0A7X3D4A3</accession>
<keyword evidence="2" id="KW-1185">Reference proteome</keyword>